<sequence>MIPYSTPATFPSDYQEQARRWFQTLRDDICTSFEALEDAFSSHPNLPAGKQAGRFERNIWEREGGGGGTMSVMKGRLFEKVGVNISTVFGQFSPEFRQQIPGTGDTGEFWASGISLVAHMRSPHVPAVHMNTRLIVTSKAWFGGGADLTPMFPENHGGDATLFHGALQRACDATDASYYPRFKKWCDEYFFLPHRNEPRGLGGIFYDQLNTGDWGRDFAFTQDVGKAFRDIYPEIVRRNMAQSWTPEERQQQLVRRGRYVEFNLLYDRGTTFGLKTGGNTEAILMSLPPEVAWP</sequence>
<dbReference type="InterPro" id="IPR018375">
    <property type="entry name" value="Coprogen_oxidase_CS"/>
</dbReference>
<comment type="subunit">
    <text evidence="3 7">Homodimer.</text>
</comment>
<dbReference type="InterPro" id="IPR036406">
    <property type="entry name" value="Coprogen_oxidase_aer_sf"/>
</dbReference>
<gene>
    <name evidence="7 8" type="primary">hemF</name>
    <name evidence="8" type="ORF">SMD31_10675</name>
</gene>
<dbReference type="HAMAP" id="MF_00333">
    <property type="entry name" value="Coprogen_oxidas"/>
    <property type="match status" value="1"/>
</dbReference>
<feature type="binding site" evidence="7">
    <location>
        <begin position="277"/>
        <end position="279"/>
    </location>
    <ligand>
        <name>substrate</name>
    </ligand>
</feature>
<feature type="binding site" evidence="7">
    <location>
        <position position="115"/>
    </location>
    <ligand>
        <name>substrate</name>
    </ligand>
</feature>
<evidence type="ECO:0000256" key="5">
    <source>
        <dbReference type="ARBA" id="ARBA00023133"/>
    </source>
</evidence>
<comment type="caution">
    <text evidence="8">The sequence shown here is derived from an EMBL/GenBank/DDBJ whole genome shotgun (WGS) entry which is preliminary data.</text>
</comment>
<evidence type="ECO:0000313" key="9">
    <source>
        <dbReference type="Proteomes" id="UP001271769"/>
    </source>
</evidence>
<dbReference type="NCBIfam" id="NF003727">
    <property type="entry name" value="PRK05330.1"/>
    <property type="match status" value="1"/>
</dbReference>
<evidence type="ECO:0000256" key="4">
    <source>
        <dbReference type="ARBA" id="ARBA00023002"/>
    </source>
</evidence>
<keyword evidence="9" id="KW-1185">Reference proteome</keyword>
<keyword evidence="6 7" id="KW-0627">Porphyrin biosynthesis</keyword>
<feature type="region of interest" description="Important for dimerization" evidence="7">
    <location>
        <begin position="259"/>
        <end position="294"/>
    </location>
</feature>
<evidence type="ECO:0000256" key="7">
    <source>
        <dbReference type="HAMAP-Rule" id="MF_00333"/>
    </source>
</evidence>
<comment type="cofactor">
    <cofactor evidence="7">
        <name>a divalent metal cation</name>
        <dbReference type="ChEBI" id="CHEBI:60240"/>
    </cofactor>
</comment>
<dbReference type="PRINTS" id="PR00073">
    <property type="entry name" value="COPRGNOXDASE"/>
</dbReference>
<evidence type="ECO:0000256" key="6">
    <source>
        <dbReference type="ARBA" id="ARBA00023244"/>
    </source>
</evidence>
<feature type="site" description="Important for dimerization" evidence="7">
    <location>
        <position position="194"/>
    </location>
</feature>
<dbReference type="RefSeq" id="WP_320500813.1">
    <property type="nucleotide sequence ID" value="NZ_JAXCLX010000001.1"/>
</dbReference>
<dbReference type="InterPro" id="IPR001260">
    <property type="entry name" value="Coprogen_oxidase_aer"/>
</dbReference>
<feature type="binding site" evidence="7">
    <location>
        <begin position="131"/>
        <end position="133"/>
    </location>
    <ligand>
        <name>substrate</name>
    </ligand>
</feature>
<feature type="binding site" evidence="7">
    <location>
        <position position="119"/>
    </location>
    <ligand>
        <name>a divalent metal cation</name>
        <dbReference type="ChEBI" id="CHEBI:60240"/>
    </ligand>
</feature>
<evidence type="ECO:0000313" key="8">
    <source>
        <dbReference type="EMBL" id="MDY0872391.1"/>
    </source>
</evidence>
<comment type="catalytic activity">
    <reaction evidence="7">
        <text>coproporphyrinogen III + O2 + 2 H(+) = protoporphyrinogen IX + 2 CO2 + 2 H2O</text>
        <dbReference type="Rhea" id="RHEA:18257"/>
        <dbReference type="ChEBI" id="CHEBI:15377"/>
        <dbReference type="ChEBI" id="CHEBI:15378"/>
        <dbReference type="ChEBI" id="CHEBI:15379"/>
        <dbReference type="ChEBI" id="CHEBI:16526"/>
        <dbReference type="ChEBI" id="CHEBI:57307"/>
        <dbReference type="ChEBI" id="CHEBI:57309"/>
        <dbReference type="EC" id="1.3.3.3"/>
    </reaction>
</comment>
<keyword evidence="7" id="KW-0479">Metal-binding</keyword>
<protein>
    <recommendedName>
        <fullName evidence="7">Oxygen-dependent coproporphyrinogen-III oxidase</fullName>
        <shortName evidence="7">CPO</shortName>
        <shortName evidence="7">Coprogen oxidase</shortName>
        <shortName evidence="7">Coproporphyrinogenase</shortName>
        <ecNumber evidence="7">1.3.3.3</ecNumber>
    </recommendedName>
</protein>
<dbReference type="PROSITE" id="PS01021">
    <property type="entry name" value="COPROGEN_OXIDASE"/>
    <property type="match status" value="1"/>
</dbReference>
<comment type="similarity">
    <text evidence="2 7">Belongs to the aerobic coproporphyrinogen-III oxidase family.</text>
</comment>
<evidence type="ECO:0000256" key="1">
    <source>
        <dbReference type="ARBA" id="ARBA00005168"/>
    </source>
</evidence>
<comment type="subcellular location">
    <subcellularLocation>
        <location evidence="7">Cytoplasm</location>
    </subcellularLocation>
</comment>
<dbReference type="GO" id="GO:0004109">
    <property type="term" value="F:coproporphyrinogen oxidase activity"/>
    <property type="evidence" value="ECO:0007669"/>
    <property type="project" value="UniProtKB-EC"/>
</dbReference>
<comment type="pathway">
    <text evidence="1 7">Porphyrin-containing compound metabolism; protoporphyrin-IX biosynthesis; protoporphyrinogen-IX from coproporphyrinogen-III (O2 route): step 1/1.</text>
</comment>
<feature type="binding site" evidence="7">
    <location>
        <position position="194"/>
    </location>
    <ligand>
        <name>a divalent metal cation</name>
        <dbReference type="ChEBI" id="CHEBI:60240"/>
    </ligand>
</feature>
<proteinExistence type="inferred from homology"/>
<organism evidence="8 9">
    <name type="scientific">Dongia rigui</name>
    <dbReference type="NCBI Taxonomy" id="940149"/>
    <lineage>
        <taxon>Bacteria</taxon>
        <taxon>Pseudomonadati</taxon>
        <taxon>Pseudomonadota</taxon>
        <taxon>Alphaproteobacteria</taxon>
        <taxon>Rhodospirillales</taxon>
        <taxon>Dongiaceae</taxon>
        <taxon>Dongia</taxon>
    </lineage>
</organism>
<dbReference type="PANTHER" id="PTHR10755:SF0">
    <property type="entry name" value="OXYGEN-DEPENDENT COPROPORPHYRINOGEN-III OXIDASE, MITOCHONDRIAL"/>
    <property type="match status" value="1"/>
</dbReference>
<feature type="binding site" evidence="7">
    <location>
        <position position="164"/>
    </location>
    <ligand>
        <name>a divalent metal cation</name>
        <dbReference type="ChEBI" id="CHEBI:60240"/>
    </ligand>
</feature>
<dbReference type="PIRSF" id="PIRSF000166">
    <property type="entry name" value="Coproporphyri_ox"/>
    <property type="match status" value="1"/>
</dbReference>
<comment type="function">
    <text evidence="7">Involved in the heme biosynthesis. Catalyzes the aerobic oxidative decarboxylation of propionate groups of rings A and B of coproporphyrinogen-III to yield the vinyl groups in protoporphyrinogen-IX.</text>
</comment>
<dbReference type="Gene3D" id="3.40.1500.10">
    <property type="entry name" value="Coproporphyrinogen III oxidase, aerobic"/>
    <property type="match status" value="1"/>
</dbReference>
<dbReference type="EC" id="1.3.3.3" evidence="7"/>
<reference evidence="8 9" key="1">
    <citation type="journal article" date="2013" name="Antonie Van Leeuwenhoek">
        <title>Dongia rigui sp. nov., isolated from freshwater of a large wetland in Korea.</title>
        <authorList>
            <person name="Baik K.S."/>
            <person name="Hwang Y.M."/>
            <person name="Choi J.S."/>
            <person name="Kwon J."/>
            <person name="Seong C.N."/>
        </authorList>
    </citation>
    <scope>NUCLEOTIDE SEQUENCE [LARGE SCALE GENOMIC DNA]</scope>
    <source>
        <strain evidence="8 9">04SU4-P</strain>
    </source>
</reference>
<dbReference type="EMBL" id="JAXCLX010000001">
    <property type="protein sequence ID" value="MDY0872391.1"/>
    <property type="molecule type" value="Genomic_DNA"/>
</dbReference>
<keyword evidence="7" id="KW-0963">Cytoplasm</keyword>
<feature type="active site" description="Proton donor" evidence="7">
    <location>
        <position position="129"/>
    </location>
</feature>
<dbReference type="SUPFAM" id="SSF102886">
    <property type="entry name" value="Coproporphyrinogen III oxidase"/>
    <property type="match status" value="1"/>
</dbReference>
<keyword evidence="5 7" id="KW-0350">Heme biosynthesis</keyword>
<dbReference type="Pfam" id="PF01218">
    <property type="entry name" value="Coprogen_oxidas"/>
    <property type="match status" value="1"/>
</dbReference>
<dbReference type="PANTHER" id="PTHR10755">
    <property type="entry name" value="COPROPORPHYRINOGEN III OXIDASE, MITOCHONDRIAL"/>
    <property type="match status" value="1"/>
</dbReference>
<dbReference type="Proteomes" id="UP001271769">
    <property type="component" value="Unassembled WGS sequence"/>
</dbReference>
<name>A0ABU5DYH6_9PROT</name>
<accession>A0ABU5DYH6</accession>
<feature type="binding site" evidence="7">
    <location>
        <position position="129"/>
    </location>
    <ligand>
        <name>a divalent metal cation</name>
        <dbReference type="ChEBI" id="CHEBI:60240"/>
    </ligand>
</feature>
<evidence type="ECO:0000256" key="3">
    <source>
        <dbReference type="ARBA" id="ARBA00011738"/>
    </source>
</evidence>
<evidence type="ECO:0000256" key="2">
    <source>
        <dbReference type="ARBA" id="ARBA00010644"/>
    </source>
</evidence>
<keyword evidence="4 7" id="KW-0560">Oxidoreductase</keyword>